<keyword evidence="7 14" id="KW-0812">Transmembrane</keyword>
<evidence type="ECO:0000259" key="16">
    <source>
        <dbReference type="Pfam" id="PF05730"/>
    </source>
</evidence>
<evidence type="ECO:0000256" key="12">
    <source>
        <dbReference type="ARBA" id="ARBA00023288"/>
    </source>
</evidence>
<feature type="domain" description="CFEM" evidence="16">
    <location>
        <begin position="37"/>
        <end position="98"/>
    </location>
</feature>
<evidence type="ECO:0000256" key="4">
    <source>
        <dbReference type="ARBA" id="ARBA00010031"/>
    </source>
</evidence>
<keyword evidence="9 14" id="KW-1133">Transmembrane helix</keyword>
<accession>A0A9P7QPI5</accession>
<evidence type="ECO:0000259" key="17">
    <source>
        <dbReference type="Pfam" id="PF20684"/>
    </source>
</evidence>
<organism evidence="18 19">
    <name type="scientific">Colletotrichum scovillei</name>
    <dbReference type="NCBI Taxonomy" id="1209932"/>
    <lineage>
        <taxon>Eukaryota</taxon>
        <taxon>Fungi</taxon>
        <taxon>Dikarya</taxon>
        <taxon>Ascomycota</taxon>
        <taxon>Pezizomycotina</taxon>
        <taxon>Sordariomycetes</taxon>
        <taxon>Hypocreomycetidae</taxon>
        <taxon>Glomerellales</taxon>
        <taxon>Glomerellaceae</taxon>
        <taxon>Colletotrichum</taxon>
        <taxon>Colletotrichum acutatum species complex</taxon>
    </lineage>
</organism>
<feature type="transmembrane region" description="Helical" evidence="14">
    <location>
        <begin position="186"/>
        <end position="212"/>
    </location>
</feature>
<keyword evidence="6" id="KW-0325">Glycoprotein</keyword>
<evidence type="ECO:0000313" key="19">
    <source>
        <dbReference type="Proteomes" id="UP000699042"/>
    </source>
</evidence>
<keyword evidence="19" id="KW-1185">Reference proteome</keyword>
<evidence type="ECO:0000256" key="9">
    <source>
        <dbReference type="ARBA" id="ARBA00022989"/>
    </source>
</evidence>
<protein>
    <submittedName>
        <fullName evidence="18">Integral membrane protein</fullName>
    </submittedName>
</protein>
<dbReference type="GO" id="GO:0005576">
    <property type="term" value="C:extracellular region"/>
    <property type="evidence" value="ECO:0007669"/>
    <property type="project" value="UniProtKB-SubCell"/>
</dbReference>
<evidence type="ECO:0000313" key="18">
    <source>
        <dbReference type="EMBL" id="KAG7040354.1"/>
    </source>
</evidence>
<evidence type="ECO:0000256" key="8">
    <source>
        <dbReference type="ARBA" id="ARBA00022729"/>
    </source>
</evidence>
<evidence type="ECO:0000256" key="7">
    <source>
        <dbReference type="ARBA" id="ARBA00022692"/>
    </source>
</evidence>
<name>A0A9P7QPI5_9PEZI</name>
<keyword evidence="10 14" id="KW-0472">Membrane</keyword>
<evidence type="ECO:0000256" key="10">
    <source>
        <dbReference type="ARBA" id="ARBA00023136"/>
    </source>
</evidence>
<evidence type="ECO:0000256" key="6">
    <source>
        <dbReference type="ARBA" id="ARBA00022622"/>
    </source>
</evidence>
<evidence type="ECO:0000256" key="15">
    <source>
        <dbReference type="SAM" id="SignalP"/>
    </source>
</evidence>
<dbReference type="InterPro" id="IPR008427">
    <property type="entry name" value="Extracellular_membr_CFEM_dom"/>
</dbReference>
<feature type="transmembrane region" description="Helical" evidence="14">
    <location>
        <begin position="301"/>
        <end position="318"/>
    </location>
</feature>
<keyword evidence="6" id="KW-0336">GPI-anchor</keyword>
<dbReference type="InterPro" id="IPR052337">
    <property type="entry name" value="SAT4-like"/>
</dbReference>
<evidence type="ECO:0000256" key="11">
    <source>
        <dbReference type="ARBA" id="ARBA00023157"/>
    </source>
</evidence>
<gene>
    <name evidence="18" type="ORF">JMJ77_009908</name>
</gene>
<dbReference type="PANTHER" id="PTHR33048:SF47">
    <property type="entry name" value="INTEGRAL MEMBRANE PROTEIN-RELATED"/>
    <property type="match status" value="1"/>
</dbReference>
<keyword evidence="5" id="KW-0964">Secreted</keyword>
<dbReference type="PANTHER" id="PTHR33048">
    <property type="entry name" value="PTH11-LIKE INTEGRAL MEMBRANE PROTEIN (AFU_ORTHOLOGUE AFUA_5G11245)"/>
    <property type="match status" value="1"/>
</dbReference>
<evidence type="ECO:0000256" key="1">
    <source>
        <dbReference type="ARBA" id="ARBA00004141"/>
    </source>
</evidence>
<dbReference type="InterPro" id="IPR049326">
    <property type="entry name" value="Rhodopsin_dom_fungi"/>
</dbReference>
<evidence type="ECO:0000256" key="2">
    <source>
        <dbReference type="ARBA" id="ARBA00004589"/>
    </source>
</evidence>
<keyword evidence="8 15" id="KW-0732">Signal</keyword>
<dbReference type="EMBL" id="JAESDN010000027">
    <property type="protein sequence ID" value="KAG7040354.1"/>
    <property type="molecule type" value="Genomic_DNA"/>
</dbReference>
<evidence type="ECO:0000256" key="5">
    <source>
        <dbReference type="ARBA" id="ARBA00022525"/>
    </source>
</evidence>
<keyword evidence="11" id="KW-1015">Disulfide bond</keyword>
<keyword evidence="12" id="KW-0449">Lipoprotein</keyword>
<feature type="domain" description="Rhodopsin" evidence="17">
    <location>
        <begin position="127"/>
        <end position="363"/>
    </location>
</feature>
<comment type="caution">
    <text evidence="18">The sequence shown here is derived from an EMBL/GenBank/DDBJ whole genome shotgun (WGS) entry which is preliminary data.</text>
</comment>
<sequence length="394" mass="43593">MKLILLGFRILAAIAVLVGAESIFDTNATAIVQWLITTPTCSMPCFSEVLSSGRCQLSGLAKCACTNDDLQLRVSTCVQLSCDFTDQVNALRKSQVLCYEYPTTSRRGSAPIFALALPIITLIIVLLRCFASWTIARKLWLDDYVTLVALGLLIISSVCGAIANSLGFGKHYWAVNPDSAKTLLQVFYALQIMYNLVIITAKIAICCFYRRIFPNRWLQVATKAAIILIVVHGLIFFFLIVFQCIPLAMIWNKSVKGRCLNITAIGYTAAIIGIMEDIVLLIMPIPILLQLQLGLKKKLGLVFMFSLGSFGCITSIVRLKYLVSFANTFDPTWDNTDIISWSSVEVNVAIVCGSLPLLRPVFKYLSNPFKAVKVSSSESIYSLQRRRGLNSPEV</sequence>
<reference evidence="18" key="1">
    <citation type="submission" date="2021-05" db="EMBL/GenBank/DDBJ databases">
        <title>Comparative genomics of three Colletotrichum scovillei strains and genetic complementation revealed genes involved fungal growth and virulence on chili pepper.</title>
        <authorList>
            <person name="Hsieh D.-K."/>
            <person name="Chuang S.-C."/>
            <person name="Chen C.-Y."/>
            <person name="Chao Y.-T."/>
            <person name="Lu M.-Y.J."/>
            <person name="Lee M.-H."/>
            <person name="Shih M.-C."/>
        </authorList>
    </citation>
    <scope>NUCLEOTIDE SEQUENCE</scope>
    <source>
        <strain evidence="18">Coll-153</strain>
    </source>
</reference>
<feature type="signal peptide" evidence="15">
    <location>
        <begin position="1"/>
        <end position="20"/>
    </location>
</feature>
<evidence type="ECO:0000256" key="14">
    <source>
        <dbReference type="SAM" id="Phobius"/>
    </source>
</evidence>
<feature type="transmembrane region" description="Helical" evidence="14">
    <location>
        <begin position="224"/>
        <end position="252"/>
    </location>
</feature>
<evidence type="ECO:0000256" key="13">
    <source>
        <dbReference type="ARBA" id="ARBA00038359"/>
    </source>
</evidence>
<evidence type="ECO:0000256" key="3">
    <source>
        <dbReference type="ARBA" id="ARBA00004613"/>
    </source>
</evidence>
<dbReference type="OrthoDB" id="5329176at2759"/>
<comment type="similarity">
    <text evidence="4">Belongs to the RBT5 family.</text>
</comment>
<comment type="similarity">
    <text evidence="13">Belongs to the SAT4 family.</text>
</comment>
<dbReference type="Pfam" id="PF20684">
    <property type="entry name" value="Fung_rhodopsin"/>
    <property type="match status" value="1"/>
</dbReference>
<dbReference type="GO" id="GO:0098552">
    <property type="term" value="C:side of membrane"/>
    <property type="evidence" value="ECO:0007669"/>
    <property type="project" value="UniProtKB-KW"/>
</dbReference>
<dbReference type="Pfam" id="PF05730">
    <property type="entry name" value="CFEM"/>
    <property type="match status" value="1"/>
</dbReference>
<dbReference type="Proteomes" id="UP000699042">
    <property type="component" value="Unassembled WGS sequence"/>
</dbReference>
<feature type="transmembrane region" description="Helical" evidence="14">
    <location>
        <begin position="143"/>
        <end position="166"/>
    </location>
</feature>
<dbReference type="AlphaFoldDB" id="A0A9P7QPI5"/>
<feature type="chain" id="PRO_5040140529" evidence="15">
    <location>
        <begin position="21"/>
        <end position="394"/>
    </location>
</feature>
<comment type="subcellular location">
    <subcellularLocation>
        <location evidence="2">Membrane</location>
        <topology evidence="2">Lipid-anchor</topology>
        <topology evidence="2">GPI-anchor</topology>
    </subcellularLocation>
    <subcellularLocation>
        <location evidence="1">Membrane</location>
        <topology evidence="1">Multi-pass membrane protein</topology>
    </subcellularLocation>
    <subcellularLocation>
        <location evidence="3">Secreted</location>
    </subcellularLocation>
</comment>
<feature type="transmembrane region" description="Helical" evidence="14">
    <location>
        <begin position="264"/>
        <end position="289"/>
    </location>
</feature>
<proteinExistence type="inferred from homology"/>
<feature type="transmembrane region" description="Helical" evidence="14">
    <location>
        <begin position="112"/>
        <end position="131"/>
    </location>
</feature>